<dbReference type="GO" id="GO:0016787">
    <property type="term" value="F:hydrolase activity"/>
    <property type="evidence" value="ECO:0007669"/>
    <property type="project" value="InterPro"/>
</dbReference>
<feature type="transmembrane region" description="Helical" evidence="1">
    <location>
        <begin position="45"/>
        <end position="63"/>
    </location>
</feature>
<dbReference type="SUPFAM" id="SSF56300">
    <property type="entry name" value="Metallo-dependent phosphatases"/>
    <property type="match status" value="1"/>
</dbReference>
<feature type="transmembrane region" description="Helical" evidence="1">
    <location>
        <begin position="6"/>
        <end position="24"/>
    </location>
</feature>
<dbReference type="EMBL" id="SMFT01000002">
    <property type="protein sequence ID" value="TCJ98480.1"/>
    <property type="molecule type" value="Genomic_DNA"/>
</dbReference>
<feature type="domain" description="Calcineurin-like phosphoesterase" evidence="2">
    <location>
        <begin position="146"/>
        <end position="308"/>
    </location>
</feature>
<dbReference type="PANTHER" id="PTHR31302:SF0">
    <property type="entry name" value="TRANSMEMBRANE PROTEIN WITH METALLOPHOSPHOESTERASE DOMAIN"/>
    <property type="match status" value="1"/>
</dbReference>
<dbReference type="InterPro" id="IPR051158">
    <property type="entry name" value="Metallophosphoesterase_sf"/>
</dbReference>
<dbReference type="InterPro" id="IPR004843">
    <property type="entry name" value="Calcineurin-like_PHP"/>
</dbReference>
<name>A0A4R1FW99_9PAST</name>
<evidence type="ECO:0000313" key="4">
    <source>
        <dbReference type="Proteomes" id="UP000294702"/>
    </source>
</evidence>
<accession>A0A4R1FW99</accession>
<dbReference type="PANTHER" id="PTHR31302">
    <property type="entry name" value="TRANSMEMBRANE PROTEIN WITH METALLOPHOSPHOESTERASE DOMAIN-RELATED"/>
    <property type="match status" value="1"/>
</dbReference>
<protein>
    <recommendedName>
        <fullName evidence="2">Calcineurin-like phosphoesterase domain-containing protein</fullName>
    </recommendedName>
</protein>
<dbReference type="CDD" id="cd07385">
    <property type="entry name" value="MPP_YkuE_C"/>
    <property type="match status" value="1"/>
</dbReference>
<keyword evidence="1" id="KW-0472">Membrane</keyword>
<proteinExistence type="predicted"/>
<organism evidence="3 4">
    <name type="scientific">Volucribacter psittacicida</name>
    <dbReference type="NCBI Taxonomy" id="203482"/>
    <lineage>
        <taxon>Bacteria</taxon>
        <taxon>Pseudomonadati</taxon>
        <taxon>Pseudomonadota</taxon>
        <taxon>Gammaproteobacteria</taxon>
        <taxon>Pasteurellales</taxon>
        <taxon>Pasteurellaceae</taxon>
        <taxon>Volucribacter</taxon>
    </lineage>
</organism>
<evidence type="ECO:0000259" key="2">
    <source>
        <dbReference type="Pfam" id="PF00149"/>
    </source>
</evidence>
<evidence type="ECO:0000313" key="3">
    <source>
        <dbReference type="EMBL" id="TCJ98480.1"/>
    </source>
</evidence>
<dbReference type="OrthoDB" id="9780884at2"/>
<keyword evidence="1" id="KW-1133">Transmembrane helix</keyword>
<keyword evidence="1" id="KW-0812">Transmembrane</keyword>
<dbReference type="Proteomes" id="UP000294702">
    <property type="component" value="Unassembled WGS sequence"/>
</dbReference>
<comment type="caution">
    <text evidence="3">The sequence shown here is derived from an EMBL/GenBank/DDBJ whole genome shotgun (WGS) entry which is preliminary data.</text>
</comment>
<dbReference type="RefSeq" id="WP_132689765.1">
    <property type="nucleotide sequence ID" value="NZ_SMFT01000002.1"/>
</dbReference>
<gene>
    <name evidence="3" type="ORF">EV694_0886</name>
</gene>
<reference evidence="3 4" key="1">
    <citation type="submission" date="2019-03" db="EMBL/GenBank/DDBJ databases">
        <title>Genomic Encyclopedia of Type Strains, Phase IV (KMG-IV): sequencing the most valuable type-strain genomes for metagenomic binning, comparative biology and taxonomic classification.</title>
        <authorList>
            <person name="Goeker M."/>
        </authorList>
    </citation>
    <scope>NUCLEOTIDE SEQUENCE [LARGE SCALE GENOMIC DNA]</scope>
    <source>
        <strain evidence="3 4">DSM 15534</strain>
    </source>
</reference>
<keyword evidence="4" id="KW-1185">Reference proteome</keyword>
<dbReference type="Pfam" id="PF00149">
    <property type="entry name" value="Metallophos"/>
    <property type="match status" value="1"/>
</dbReference>
<dbReference type="AlphaFoldDB" id="A0A4R1FW99"/>
<feature type="transmembrane region" description="Helical" evidence="1">
    <location>
        <begin position="69"/>
        <end position="93"/>
    </location>
</feature>
<dbReference type="InterPro" id="IPR029052">
    <property type="entry name" value="Metallo-depent_PP-like"/>
</dbReference>
<dbReference type="Gene3D" id="3.60.21.10">
    <property type="match status" value="1"/>
</dbReference>
<evidence type="ECO:0000256" key="1">
    <source>
        <dbReference type="SAM" id="Phobius"/>
    </source>
</evidence>
<sequence>MEYRHYIIIAVAIFALQVFIYITARTIFWLWSDKLSFKAKRATGIGLYLLFNGIIALTLLRIYPPLFRISAGLLVLLLFISFISLSCLILFRLGKVWFNPHTLNLSLKIAYPFALISLLSLSIYNAYTPKIIHYNITLNKPLKHPLRIGMVSDLHLGILFGANQLDKLANIMQQQQVDIILMPGDIMDDNVDAYLAQNMQPHLAKLTAPLGVYATLGNHDFFGHDQAIYRELTQAGIKVLRDESLNVQNQFILIGRNDDLVRDRPSTADLLQDVNTHIPIILLDHRPTEITQHAQLPIDIQLSGHTHKGQIFPANLITKMMYVLDYGYQQINQGHFFVSSGYGFWGIPMRLGSQSEVLIIDVKGKNSAEN</sequence>
<feature type="transmembrane region" description="Helical" evidence="1">
    <location>
        <begin position="105"/>
        <end position="127"/>
    </location>
</feature>